<dbReference type="GeneTree" id="ENSGT00400000022679"/>
<dbReference type="AlphaFoldDB" id="A0A8C5Y904"/>
<evidence type="ECO:0000256" key="1">
    <source>
        <dbReference type="SAM" id="MobiDB-lite"/>
    </source>
</evidence>
<protein>
    <submittedName>
        <fullName evidence="2">Phorbol-12-myristate-13-acetate-induced protein 1</fullName>
    </submittedName>
</protein>
<gene>
    <name evidence="2" type="primary">PMAIP1</name>
</gene>
<feature type="compositionally biased region" description="Low complexity" evidence="1">
    <location>
        <begin position="15"/>
        <end position="25"/>
    </location>
</feature>
<dbReference type="EMBL" id="ABDC03022357">
    <property type="status" value="NOT_ANNOTATED_CDS"/>
    <property type="molecule type" value="Genomic_DNA"/>
</dbReference>
<reference evidence="2" key="1">
    <citation type="submission" date="2016-12" db="EMBL/GenBank/DDBJ databases">
        <title>Mouse lemur reference genome and diversity panel.</title>
        <authorList>
            <person name="Harris R."/>
            <person name="Larsen P."/>
            <person name="Liu Y."/>
            <person name="Hughes D.S."/>
            <person name="Murali S."/>
            <person name="Raveendran M."/>
            <person name="Korchina V."/>
            <person name="Wang M."/>
            <person name="Jhangiani S."/>
            <person name="Bandaranaike D."/>
            <person name="Bellair M."/>
            <person name="Blankenburg K."/>
            <person name="Chao H."/>
            <person name="Dahdouli M."/>
            <person name="Dinh H."/>
            <person name="Doddapaneni H."/>
            <person name="English A."/>
            <person name="Firestine M."/>
            <person name="Gnanaolivu R."/>
            <person name="Gross S."/>
            <person name="Hernandez B."/>
            <person name="Javaid M."/>
            <person name="Jayaseelan J."/>
            <person name="Jones J."/>
            <person name="Khan Z."/>
            <person name="Kovar C."/>
            <person name="Kurapati P."/>
            <person name="Le B."/>
            <person name="Lee S."/>
            <person name="Li M."/>
            <person name="Mathew T."/>
            <person name="Narasimhan A."/>
            <person name="Ngo D."/>
            <person name="Nguyen L."/>
            <person name="Okwuonu G."/>
            <person name="Ongeri F."/>
            <person name="Osuji N."/>
            <person name="Pu L.-L."/>
            <person name="Puazo M."/>
            <person name="Quiroz J."/>
            <person name="Raj R."/>
            <person name="Rajbhandari K."/>
            <person name="Reid J.G."/>
            <person name="Santibanez J."/>
            <person name="Sexton D."/>
            <person name="Skinner E."/>
            <person name="Vee V."/>
            <person name="Weissenberger G."/>
            <person name="Wu Y."/>
            <person name="Xin Y."/>
            <person name="Han Y."/>
            <person name="Campbell C."/>
            <person name="Brown A."/>
            <person name="Sullivan B."/>
            <person name="Shelton J."/>
            <person name="Brown S."/>
            <person name="Dudchenko O."/>
            <person name="Machol I."/>
            <person name="Durand N."/>
            <person name="Shamim M."/>
            <person name="Lieberman A."/>
            <person name="Muzny D.M."/>
            <person name="Richards S."/>
            <person name="Yoder A."/>
            <person name="Worley K.C."/>
            <person name="Rogers J."/>
            <person name="Gibbs R.A."/>
        </authorList>
    </citation>
    <scope>NUCLEOTIDE SEQUENCE [LARGE SCALE GENOMIC DNA]</scope>
</reference>
<reference evidence="2" key="3">
    <citation type="submission" date="2025-09" db="UniProtKB">
        <authorList>
            <consortium name="Ensembl"/>
        </authorList>
    </citation>
    <scope>IDENTIFICATION</scope>
</reference>
<feature type="region of interest" description="Disordered" evidence="1">
    <location>
        <begin position="1"/>
        <end position="30"/>
    </location>
</feature>
<sequence length="117" mass="13135">MPVKKARKNAQPSPTRTRAGTGRTAETAREGARCGVGMQLQFLAPSLLFPPPCLPFPGDDITSGRRMCSSTQENRRQTAFPAETTEFDSQTFPLRNLTDFSQSRYKFHQLEDRSHCN</sequence>
<evidence type="ECO:0000313" key="2">
    <source>
        <dbReference type="Ensembl" id="ENSMICP00000046876.1"/>
    </source>
</evidence>
<accession>A0A8C5Y904</accession>
<keyword evidence="3" id="KW-1185">Reference proteome</keyword>
<organism evidence="2 3">
    <name type="scientific">Microcebus murinus</name>
    <name type="common">Gray mouse lemur</name>
    <name type="synonym">Lemur murinus</name>
    <dbReference type="NCBI Taxonomy" id="30608"/>
    <lineage>
        <taxon>Eukaryota</taxon>
        <taxon>Metazoa</taxon>
        <taxon>Chordata</taxon>
        <taxon>Craniata</taxon>
        <taxon>Vertebrata</taxon>
        <taxon>Euteleostomi</taxon>
        <taxon>Mammalia</taxon>
        <taxon>Eutheria</taxon>
        <taxon>Euarchontoglires</taxon>
        <taxon>Primates</taxon>
        <taxon>Strepsirrhini</taxon>
        <taxon>Lemuriformes</taxon>
        <taxon>Cheirogaleidae</taxon>
        <taxon>Microcebus</taxon>
    </lineage>
</organism>
<name>A0A8C5Y904_MICMU</name>
<dbReference type="Proteomes" id="UP000694394">
    <property type="component" value="Chromosome 19"/>
</dbReference>
<dbReference type="Ensembl" id="ENSMICT00000065283.1">
    <property type="protein sequence ID" value="ENSMICP00000046876.1"/>
    <property type="gene ID" value="ENSMICG00000043881.1"/>
</dbReference>
<proteinExistence type="predicted"/>
<evidence type="ECO:0000313" key="3">
    <source>
        <dbReference type="Proteomes" id="UP000694394"/>
    </source>
</evidence>
<reference evidence="2" key="2">
    <citation type="submission" date="2025-08" db="UniProtKB">
        <authorList>
            <consortium name="Ensembl"/>
        </authorList>
    </citation>
    <scope>IDENTIFICATION</scope>
</reference>